<feature type="compositionally biased region" description="Basic residues" evidence="1">
    <location>
        <begin position="391"/>
        <end position="400"/>
    </location>
</feature>
<feature type="region of interest" description="Disordered" evidence="1">
    <location>
        <begin position="319"/>
        <end position="486"/>
    </location>
</feature>
<accession>A0ABM1AY24</accession>
<proteinExistence type="predicted"/>
<feature type="compositionally biased region" description="Pro residues" evidence="1">
    <location>
        <begin position="376"/>
        <end position="387"/>
    </location>
</feature>
<feature type="compositionally biased region" description="Basic and acidic residues" evidence="1">
    <location>
        <begin position="348"/>
        <end position="365"/>
    </location>
</feature>
<dbReference type="GeneID" id="106144427"/>
<feature type="compositionally biased region" description="Low complexity" evidence="1">
    <location>
        <begin position="65"/>
        <end position="74"/>
    </location>
</feature>
<feature type="region of interest" description="Disordered" evidence="1">
    <location>
        <begin position="45"/>
        <end position="298"/>
    </location>
</feature>
<gene>
    <name evidence="3" type="primary">LOC106144427</name>
</gene>
<dbReference type="Proteomes" id="UP000694915">
    <property type="component" value="Unplaced"/>
</dbReference>
<feature type="compositionally biased region" description="Basic residues" evidence="1">
    <location>
        <begin position="119"/>
        <end position="131"/>
    </location>
</feature>
<name>A0ABM1AY24_MICOH</name>
<organism evidence="2 3">
    <name type="scientific">Microtus ochrogaster</name>
    <name type="common">Prairie vole</name>
    <dbReference type="NCBI Taxonomy" id="79684"/>
    <lineage>
        <taxon>Eukaryota</taxon>
        <taxon>Metazoa</taxon>
        <taxon>Chordata</taxon>
        <taxon>Craniata</taxon>
        <taxon>Vertebrata</taxon>
        <taxon>Euteleostomi</taxon>
        <taxon>Mammalia</taxon>
        <taxon>Eutheria</taxon>
        <taxon>Euarchontoglires</taxon>
        <taxon>Glires</taxon>
        <taxon>Rodentia</taxon>
        <taxon>Myomorpha</taxon>
        <taxon>Muroidea</taxon>
        <taxon>Cricetidae</taxon>
        <taxon>Arvicolinae</taxon>
        <taxon>Microtus</taxon>
    </lineage>
</organism>
<reference evidence="3" key="1">
    <citation type="submission" date="2025-08" db="UniProtKB">
        <authorList>
            <consortium name="RefSeq"/>
        </authorList>
    </citation>
    <scope>IDENTIFICATION</scope>
</reference>
<evidence type="ECO:0000313" key="3">
    <source>
        <dbReference type="RefSeq" id="XP_013210440.1"/>
    </source>
</evidence>
<dbReference type="RefSeq" id="XP_013210440.1">
    <property type="nucleotide sequence ID" value="XM_013354986.1"/>
</dbReference>
<evidence type="ECO:0000313" key="2">
    <source>
        <dbReference type="Proteomes" id="UP000694915"/>
    </source>
</evidence>
<feature type="compositionally biased region" description="Basic and acidic residues" evidence="1">
    <location>
        <begin position="477"/>
        <end position="486"/>
    </location>
</feature>
<sequence length="486" mass="50367">MDAKPYCLAIALNTTLMSENFPVNKSPSTNSLLCFGEPKFQETRRKALSQAWGRAGGKAPPPRLSPALSSRTGPFGPPPPAPRSPGQALCSPPPPALQDLGASRRLATAGRTRAERERRRGRRGRPHKGLARRGEPVSYPEPTREAGWGSRRGPAAPSAYPSPPPRLPPPPRPPPPPLPLGQPSPPLSSPPPPPPRPPPAPIPPGRGDTSALPPSPLSPLRPAAAATAANSLRPLPDGGVPESFPLGARGGRAGWPGWAGLEPSLRSRSLSPPRLRQPSPHQNTATQYGGAAAGKHREICGRGPGGGCDEASLHRVAGMLSFPRPTSGARLRSPRPSVSPWLSGAAGVRERRAGARAGWGDERGFPRNRAGEGGPEPRPARAPPPSPLRGSRARGRKRVTGRPGGSAATHGGVPEGEVRRGAGGPAEEASAGPEGPPGLRAGHTPLEPGRAEAAAQPGGTPRGDGARALLDASWKPRSLDRVLEFP</sequence>
<feature type="compositionally biased region" description="Low complexity" evidence="1">
    <location>
        <begin position="255"/>
        <end position="280"/>
    </location>
</feature>
<evidence type="ECO:0000256" key="1">
    <source>
        <dbReference type="SAM" id="MobiDB-lite"/>
    </source>
</evidence>
<feature type="compositionally biased region" description="Low complexity" evidence="1">
    <location>
        <begin position="100"/>
        <end position="111"/>
    </location>
</feature>
<feature type="compositionally biased region" description="Pro residues" evidence="1">
    <location>
        <begin position="160"/>
        <end position="204"/>
    </location>
</feature>
<feature type="compositionally biased region" description="Low complexity" evidence="1">
    <location>
        <begin position="220"/>
        <end position="235"/>
    </location>
</feature>
<protein>
    <submittedName>
        <fullName evidence="3">Basic proline-rich protein-like</fullName>
    </submittedName>
</protein>
<keyword evidence="2" id="KW-1185">Reference proteome</keyword>